<evidence type="ECO:0000256" key="1">
    <source>
        <dbReference type="SAM" id="MobiDB-lite"/>
    </source>
</evidence>
<feature type="compositionally biased region" description="Polar residues" evidence="1">
    <location>
        <begin position="10"/>
        <end position="22"/>
    </location>
</feature>
<proteinExistence type="predicted"/>
<dbReference type="EMBL" id="LT934119">
    <property type="protein sequence ID" value="VAI12661.1"/>
    <property type="molecule type" value="Genomic_DNA"/>
</dbReference>
<keyword evidence="3" id="KW-1185">Reference proteome</keyword>
<protein>
    <submittedName>
        <fullName evidence="2">Uncharacterized protein</fullName>
    </submittedName>
</protein>
<name>A0A9R0WJH3_TRITD</name>
<dbReference type="AlphaFoldDB" id="A0A9R0WJH3"/>
<gene>
    <name evidence="2" type="ORF">TRITD_5Av1G013340</name>
</gene>
<feature type="region of interest" description="Disordered" evidence="1">
    <location>
        <begin position="1"/>
        <end position="25"/>
    </location>
</feature>
<reference evidence="2 3" key="1">
    <citation type="submission" date="2017-09" db="EMBL/GenBank/DDBJ databases">
        <authorList>
            <consortium name="International Durum Wheat Genome Sequencing Consortium (IDWGSC)"/>
            <person name="Milanesi L."/>
        </authorList>
    </citation>
    <scope>NUCLEOTIDE SEQUENCE [LARGE SCALE GENOMIC DNA]</scope>
    <source>
        <strain evidence="3">cv. Svevo</strain>
    </source>
</reference>
<evidence type="ECO:0000313" key="2">
    <source>
        <dbReference type="EMBL" id="VAI12661.1"/>
    </source>
</evidence>
<dbReference type="Proteomes" id="UP000324705">
    <property type="component" value="Chromosome 5A"/>
</dbReference>
<sequence length="84" mass="8977">MASEDVVGQSRATWPSTPSSTWLRRPGSCVMESRAPPMGVDEDTKVEKAEFFYERGNFLANFLSAPATSASATSASGCPVMRGD</sequence>
<organism evidence="2 3">
    <name type="scientific">Triticum turgidum subsp. durum</name>
    <name type="common">Durum wheat</name>
    <name type="synonym">Triticum durum</name>
    <dbReference type="NCBI Taxonomy" id="4567"/>
    <lineage>
        <taxon>Eukaryota</taxon>
        <taxon>Viridiplantae</taxon>
        <taxon>Streptophyta</taxon>
        <taxon>Embryophyta</taxon>
        <taxon>Tracheophyta</taxon>
        <taxon>Spermatophyta</taxon>
        <taxon>Magnoliopsida</taxon>
        <taxon>Liliopsida</taxon>
        <taxon>Poales</taxon>
        <taxon>Poaceae</taxon>
        <taxon>BOP clade</taxon>
        <taxon>Pooideae</taxon>
        <taxon>Triticodae</taxon>
        <taxon>Triticeae</taxon>
        <taxon>Triticinae</taxon>
        <taxon>Triticum</taxon>
    </lineage>
</organism>
<evidence type="ECO:0000313" key="3">
    <source>
        <dbReference type="Proteomes" id="UP000324705"/>
    </source>
</evidence>
<dbReference type="Gramene" id="TRITD5Av1G013340.1">
    <property type="protein sequence ID" value="TRITD5Av1G013340.1"/>
    <property type="gene ID" value="TRITD5Av1G013340"/>
</dbReference>
<accession>A0A9R0WJH3</accession>